<keyword evidence="1 2" id="KW-0862">Zinc</keyword>
<feature type="binding site" evidence="1">
    <location>
        <position position="164"/>
    </location>
    <ligand>
        <name>Zn(2+)</name>
        <dbReference type="ChEBI" id="CHEBI:29105"/>
        <note>catalytic</note>
    </ligand>
</feature>
<feature type="binding site" evidence="1">
    <location>
        <position position="168"/>
    </location>
    <ligand>
        <name>Zn(2+)</name>
        <dbReference type="ChEBI" id="CHEBI:29105"/>
        <note>catalytic</note>
    </ligand>
</feature>
<dbReference type="InterPro" id="IPR034035">
    <property type="entry name" value="Astacin-like_dom"/>
</dbReference>
<reference evidence="4 5" key="1">
    <citation type="journal article" date="2016" name="Nat. Commun.">
        <title>Extremotolerant tardigrade genome and improved radiotolerance of human cultured cells by tardigrade-unique protein.</title>
        <authorList>
            <person name="Hashimoto T."/>
            <person name="Horikawa D.D."/>
            <person name="Saito Y."/>
            <person name="Kuwahara H."/>
            <person name="Kozuka-Hata H."/>
            <person name="Shin-I T."/>
            <person name="Minakuchi Y."/>
            <person name="Ohishi K."/>
            <person name="Motoyama A."/>
            <person name="Aizu T."/>
            <person name="Enomoto A."/>
            <person name="Kondo K."/>
            <person name="Tanaka S."/>
            <person name="Hara Y."/>
            <person name="Koshikawa S."/>
            <person name="Sagara H."/>
            <person name="Miura T."/>
            <person name="Yokobori S."/>
            <person name="Miyagawa K."/>
            <person name="Suzuki Y."/>
            <person name="Kubo T."/>
            <person name="Oyama M."/>
            <person name="Kohara Y."/>
            <person name="Fujiyama A."/>
            <person name="Arakawa K."/>
            <person name="Katayama T."/>
            <person name="Toyoda A."/>
            <person name="Kunieda T."/>
        </authorList>
    </citation>
    <scope>NUCLEOTIDE SEQUENCE [LARGE SCALE GENOMIC DNA]</scope>
    <source>
        <strain evidence="4 5">YOKOZUNA-1</strain>
    </source>
</reference>
<comment type="cofactor">
    <cofactor evidence="1 2">
        <name>Zn(2+)</name>
        <dbReference type="ChEBI" id="CHEBI:29105"/>
    </cofactor>
    <text evidence="1 2">Binds 1 zinc ion per subunit.</text>
</comment>
<dbReference type="SUPFAM" id="SSF55486">
    <property type="entry name" value="Metalloproteases ('zincins'), catalytic domain"/>
    <property type="match status" value="1"/>
</dbReference>
<keyword evidence="1 2" id="KW-0482">Metalloprotease</keyword>
<dbReference type="Gene3D" id="3.40.390.10">
    <property type="entry name" value="Collagenase (Catalytic Domain)"/>
    <property type="match status" value="1"/>
</dbReference>
<feature type="chain" id="PRO_5008811138" description="Metalloendopeptidase" evidence="2">
    <location>
        <begin position="20"/>
        <end position="281"/>
    </location>
</feature>
<dbReference type="PANTHER" id="PTHR10127:SF883">
    <property type="entry name" value="ZINC METALLOPROTEINASE NAS-8"/>
    <property type="match status" value="1"/>
</dbReference>
<protein>
    <recommendedName>
        <fullName evidence="2">Metalloendopeptidase</fullName>
        <ecNumber evidence="2">3.4.24.-</ecNumber>
    </recommendedName>
</protein>
<keyword evidence="5" id="KW-1185">Reference proteome</keyword>
<dbReference type="AlphaFoldDB" id="A0A1D1VXV3"/>
<feature type="active site" evidence="1">
    <location>
        <position position="165"/>
    </location>
</feature>
<evidence type="ECO:0000256" key="2">
    <source>
        <dbReference type="RuleBase" id="RU361183"/>
    </source>
</evidence>
<sequence>MLRFISLLVVVFVVQLVFSVPVGPKVDKDEEPLSVPIREDLFEGDIAGVDVDSLKTPDGMASFRNGILSSSRRWPDGKVPYTVAAGFSAAHRAVVNGAIAEINRQTNVVLTPRKTETNYIHIRNGAQSTGCYSYVGQTGGMQVVNLEPQTPTTGGCVYHGIVIHELTHAIGFYHEQSRTDRDQYVEMNWSNIQQSNHNQFNKYESNQITAFKQAYDYGSVMHYGKYAFAIDRNVWTIRPKAPNQSKPIGQRTGLSAVDITKINSMYPKKRSTVLQQVEAGQ</sequence>
<dbReference type="EMBL" id="BDGG01000013">
    <property type="protein sequence ID" value="GAV06255.1"/>
    <property type="molecule type" value="Genomic_DNA"/>
</dbReference>
<keyword evidence="2" id="KW-0732">Signal</keyword>
<dbReference type="GO" id="GO:0006508">
    <property type="term" value="P:proteolysis"/>
    <property type="evidence" value="ECO:0007669"/>
    <property type="project" value="UniProtKB-KW"/>
</dbReference>
<accession>A0A1D1VXV3</accession>
<evidence type="ECO:0000313" key="5">
    <source>
        <dbReference type="Proteomes" id="UP000186922"/>
    </source>
</evidence>
<dbReference type="OrthoDB" id="291007at2759"/>
<dbReference type="SMART" id="SM00235">
    <property type="entry name" value="ZnMc"/>
    <property type="match status" value="1"/>
</dbReference>
<dbReference type="Proteomes" id="UP000186922">
    <property type="component" value="Unassembled WGS sequence"/>
</dbReference>
<dbReference type="InterPro" id="IPR001506">
    <property type="entry name" value="Peptidase_M12A"/>
</dbReference>
<name>A0A1D1VXV3_RAMVA</name>
<evidence type="ECO:0000313" key="4">
    <source>
        <dbReference type="EMBL" id="GAV06255.1"/>
    </source>
</evidence>
<evidence type="ECO:0000256" key="1">
    <source>
        <dbReference type="PROSITE-ProRule" id="PRU01211"/>
    </source>
</evidence>
<feature type="domain" description="Peptidase M12A" evidence="3">
    <location>
        <begin position="65"/>
        <end position="268"/>
    </location>
</feature>
<keyword evidence="1 2" id="KW-0479">Metal-binding</keyword>
<evidence type="ECO:0000259" key="3">
    <source>
        <dbReference type="PROSITE" id="PS51864"/>
    </source>
</evidence>
<dbReference type="PROSITE" id="PS51864">
    <property type="entry name" value="ASTACIN"/>
    <property type="match status" value="1"/>
</dbReference>
<keyword evidence="1 2" id="KW-0378">Hydrolase</keyword>
<dbReference type="PRINTS" id="PR00480">
    <property type="entry name" value="ASTACIN"/>
</dbReference>
<dbReference type="EC" id="3.4.24.-" evidence="2"/>
<feature type="binding site" evidence="1">
    <location>
        <position position="174"/>
    </location>
    <ligand>
        <name>Zn(2+)</name>
        <dbReference type="ChEBI" id="CHEBI:29105"/>
        <note>catalytic</note>
    </ligand>
</feature>
<comment type="caution">
    <text evidence="4">The sequence shown here is derived from an EMBL/GenBank/DDBJ whole genome shotgun (WGS) entry which is preliminary data.</text>
</comment>
<dbReference type="STRING" id="947166.A0A1D1VXV3"/>
<keyword evidence="1 2" id="KW-0645">Protease</keyword>
<proteinExistence type="predicted"/>
<gene>
    <name evidence="4" type="primary">RvY_16274-1</name>
    <name evidence="4" type="synonym">RvY_16274.1</name>
    <name evidence="4" type="ORF">RvY_16274</name>
</gene>
<dbReference type="GO" id="GO:0004222">
    <property type="term" value="F:metalloendopeptidase activity"/>
    <property type="evidence" value="ECO:0007669"/>
    <property type="project" value="UniProtKB-UniRule"/>
</dbReference>
<organism evidence="4 5">
    <name type="scientific">Ramazzottius varieornatus</name>
    <name type="common">Water bear</name>
    <name type="synonym">Tardigrade</name>
    <dbReference type="NCBI Taxonomy" id="947166"/>
    <lineage>
        <taxon>Eukaryota</taxon>
        <taxon>Metazoa</taxon>
        <taxon>Ecdysozoa</taxon>
        <taxon>Tardigrada</taxon>
        <taxon>Eutardigrada</taxon>
        <taxon>Parachela</taxon>
        <taxon>Hypsibioidea</taxon>
        <taxon>Ramazzottiidae</taxon>
        <taxon>Ramazzottius</taxon>
    </lineage>
</organism>
<dbReference type="InterPro" id="IPR024079">
    <property type="entry name" value="MetalloPept_cat_dom_sf"/>
</dbReference>
<dbReference type="CDD" id="cd04280">
    <property type="entry name" value="ZnMc_astacin_like"/>
    <property type="match status" value="1"/>
</dbReference>
<feature type="signal peptide" evidence="2">
    <location>
        <begin position="1"/>
        <end position="19"/>
    </location>
</feature>
<dbReference type="GO" id="GO:0008270">
    <property type="term" value="F:zinc ion binding"/>
    <property type="evidence" value="ECO:0007669"/>
    <property type="project" value="UniProtKB-UniRule"/>
</dbReference>
<comment type="caution">
    <text evidence="1">Lacks conserved residue(s) required for the propagation of feature annotation.</text>
</comment>
<dbReference type="InterPro" id="IPR006026">
    <property type="entry name" value="Peptidase_Metallo"/>
</dbReference>
<dbReference type="PANTHER" id="PTHR10127">
    <property type="entry name" value="DISCOIDIN, CUB, EGF, LAMININ , AND ZINC METALLOPROTEASE DOMAIN CONTAINING"/>
    <property type="match status" value="1"/>
</dbReference>
<dbReference type="Pfam" id="PF01400">
    <property type="entry name" value="Astacin"/>
    <property type="match status" value="1"/>
</dbReference>